<reference evidence="2 3" key="1">
    <citation type="submission" date="2018-06" db="EMBL/GenBank/DDBJ databases">
        <title>Actinomadura craniellae sp. nov. isolated from marine sponge Craniella sp.</title>
        <authorList>
            <person name="Li L."/>
            <person name="Xu Q.H."/>
            <person name="Lin H.W."/>
            <person name="Lu Y.H."/>
        </authorList>
    </citation>
    <scope>NUCLEOTIDE SEQUENCE [LARGE SCALE GENOMIC DNA]</scope>
    <source>
        <strain evidence="2 3">LHW63021</strain>
    </source>
</reference>
<evidence type="ECO:0000313" key="2">
    <source>
        <dbReference type="EMBL" id="RAY15405.1"/>
    </source>
</evidence>
<dbReference type="RefSeq" id="WP_111866216.1">
    <property type="nucleotide sequence ID" value="NZ_QLYX01000004.1"/>
</dbReference>
<protein>
    <submittedName>
        <fullName evidence="2">Uncharacterized protein</fullName>
    </submittedName>
</protein>
<feature type="region of interest" description="Disordered" evidence="1">
    <location>
        <begin position="167"/>
        <end position="222"/>
    </location>
</feature>
<keyword evidence="3" id="KW-1185">Reference proteome</keyword>
<comment type="caution">
    <text evidence="2">The sequence shown here is derived from an EMBL/GenBank/DDBJ whole genome shotgun (WGS) entry which is preliminary data.</text>
</comment>
<gene>
    <name evidence="2" type="ORF">DPM19_11980</name>
</gene>
<dbReference type="EMBL" id="QLYX01000004">
    <property type="protein sequence ID" value="RAY15405.1"/>
    <property type="molecule type" value="Genomic_DNA"/>
</dbReference>
<sequence length="222" mass="24607">MSSLLDAATRYVRPDHRMVGIADAVAATAQESVVPGEDFLGVNPNEILIATGQDGMDVHLRLEAWDGPPPPPRDHELSETTGIDLPTGQVCIDLTLRGWIPEVLELPPGHYQARITAWDRTRIKDLYWEVGSRTGFDPGNTEFAALRAGSHGHQRYLVQLWKLGDINPEPAQPEEPEAEDTMGTTTAPAPRRRSATRPQQPLPAPPPSLDDMLERERKHPRQ</sequence>
<dbReference type="AlphaFoldDB" id="A0A365H8H3"/>
<evidence type="ECO:0000313" key="3">
    <source>
        <dbReference type="Proteomes" id="UP000251891"/>
    </source>
</evidence>
<accession>A0A365H8H3</accession>
<name>A0A365H8H3_9ACTN</name>
<evidence type="ECO:0000256" key="1">
    <source>
        <dbReference type="SAM" id="MobiDB-lite"/>
    </source>
</evidence>
<dbReference type="Proteomes" id="UP000251891">
    <property type="component" value="Unassembled WGS sequence"/>
</dbReference>
<proteinExistence type="predicted"/>
<organism evidence="2 3">
    <name type="scientific">Actinomadura craniellae</name>
    <dbReference type="NCBI Taxonomy" id="2231787"/>
    <lineage>
        <taxon>Bacteria</taxon>
        <taxon>Bacillati</taxon>
        <taxon>Actinomycetota</taxon>
        <taxon>Actinomycetes</taxon>
        <taxon>Streptosporangiales</taxon>
        <taxon>Thermomonosporaceae</taxon>
        <taxon>Actinomadura</taxon>
    </lineage>
</organism>
<dbReference type="OrthoDB" id="3470032at2"/>
<feature type="compositionally biased region" description="Basic and acidic residues" evidence="1">
    <location>
        <begin position="212"/>
        <end position="222"/>
    </location>
</feature>